<dbReference type="SUPFAM" id="SSF90229">
    <property type="entry name" value="CCCH zinc finger"/>
    <property type="match status" value="1"/>
</dbReference>
<dbReference type="PROSITE" id="PS00678">
    <property type="entry name" value="WD_REPEATS_1"/>
    <property type="match status" value="1"/>
</dbReference>
<dbReference type="GO" id="GO:0042393">
    <property type="term" value="F:histone binding"/>
    <property type="evidence" value="ECO:0007669"/>
    <property type="project" value="TreeGrafter"/>
</dbReference>
<evidence type="ECO:0000256" key="6">
    <source>
        <dbReference type="PROSITE-ProRule" id="PRU00221"/>
    </source>
</evidence>
<dbReference type="PANTHER" id="PTHR22847">
    <property type="entry name" value="WD40 REPEAT PROTEIN"/>
    <property type="match status" value="1"/>
</dbReference>
<feature type="repeat" description="WD" evidence="6">
    <location>
        <begin position="277"/>
        <end position="307"/>
    </location>
</feature>
<name>A0AAD3H344_9STRA</name>
<dbReference type="EMBL" id="BLLK01000027">
    <property type="protein sequence ID" value="GFH48333.1"/>
    <property type="molecule type" value="Genomic_DNA"/>
</dbReference>
<feature type="domain" description="C3H1-type" evidence="9">
    <location>
        <begin position="83"/>
        <end position="111"/>
    </location>
</feature>
<dbReference type="Pfam" id="PF00400">
    <property type="entry name" value="WD40"/>
    <property type="match status" value="3"/>
</dbReference>
<keyword evidence="2 7" id="KW-0479">Metal-binding</keyword>
<dbReference type="GO" id="GO:0048188">
    <property type="term" value="C:Set1C/COMPASS complex"/>
    <property type="evidence" value="ECO:0007669"/>
    <property type="project" value="TreeGrafter"/>
</dbReference>
<dbReference type="InterPro" id="IPR001680">
    <property type="entry name" value="WD40_rpt"/>
</dbReference>
<dbReference type="Gene3D" id="2.130.10.10">
    <property type="entry name" value="YVTN repeat-like/Quinoprotein amine dehydrogenase"/>
    <property type="match status" value="2"/>
</dbReference>
<feature type="region of interest" description="Disordered" evidence="8">
    <location>
        <begin position="48"/>
        <end position="80"/>
    </location>
</feature>
<evidence type="ECO:0000313" key="11">
    <source>
        <dbReference type="Proteomes" id="UP001054902"/>
    </source>
</evidence>
<feature type="compositionally biased region" description="Basic residues" evidence="8">
    <location>
        <begin position="51"/>
        <end position="62"/>
    </location>
</feature>
<dbReference type="InterPro" id="IPR036855">
    <property type="entry name" value="Znf_CCCH_sf"/>
</dbReference>
<keyword evidence="1 6" id="KW-0853">WD repeat</keyword>
<keyword evidence="11" id="KW-1185">Reference proteome</keyword>
<dbReference type="PANTHER" id="PTHR22847:SF637">
    <property type="entry name" value="WD REPEAT DOMAIN 5B"/>
    <property type="match status" value="1"/>
</dbReference>
<sequence>MKTHTSKNTKHHEILLLLQWTKLHLVKEVLTCSKRFFYIESKRVMSYNRGGRGRGRGGRGRGGRGGFNNSGRGHSGFEGTGEKPHLQLCRDFLSKGNCSRGTGCNFQHVIQMHKTIRNSDKDTSRNYNSFFPSTDVAIWNDPAAGLKIFTSSHDGNWRLYNTANGFNEEVKHNMGGKVNKIMVESNFLFCAFEGTSIKVPAVNAGMIHAWNLGAPGDPPMELHMHETSPYAHAIGVSCFITQGDMCFSGGRDSVIRIWKFDTTMNSGKGGFKLIKAIFGHAGEITSLLMVGTMLWSSSTDKTIRLWDSSADWDCKYLITQNTQGTAGTISSPTQGNQAVGVGHTDAVTSLTHFESAAGNFVLSSALDGKVKVWNSTNGECVSTTDCGVGIISMALTADPKNNALLVLGASNGKIIVRSLLQTSKTPPMCFLCSIDHRYSNCGHEGAVKSVIAGPSNTFYTAGEDGNVIIFQISGDLGL</sequence>
<dbReference type="InterPro" id="IPR015943">
    <property type="entry name" value="WD40/YVTN_repeat-like_dom_sf"/>
</dbReference>
<feature type="zinc finger region" description="C3H1-type" evidence="7">
    <location>
        <begin position="83"/>
        <end position="111"/>
    </location>
</feature>
<evidence type="ECO:0000259" key="9">
    <source>
        <dbReference type="PROSITE" id="PS50103"/>
    </source>
</evidence>
<proteinExistence type="predicted"/>
<dbReference type="SMART" id="SM00320">
    <property type="entry name" value="WD40"/>
    <property type="match status" value="5"/>
</dbReference>
<dbReference type="SUPFAM" id="SSF50978">
    <property type="entry name" value="WD40 repeat-like"/>
    <property type="match status" value="1"/>
</dbReference>
<evidence type="ECO:0000256" key="2">
    <source>
        <dbReference type="ARBA" id="ARBA00022723"/>
    </source>
</evidence>
<gene>
    <name evidence="10" type="ORF">CTEN210_04809</name>
</gene>
<dbReference type="GO" id="GO:0008270">
    <property type="term" value="F:zinc ion binding"/>
    <property type="evidence" value="ECO:0007669"/>
    <property type="project" value="UniProtKB-KW"/>
</dbReference>
<dbReference type="AlphaFoldDB" id="A0AAD3H344"/>
<reference evidence="10 11" key="1">
    <citation type="journal article" date="2021" name="Sci. Rep.">
        <title>The genome of the diatom Chaetoceros tenuissimus carries an ancient integrated fragment of an extant virus.</title>
        <authorList>
            <person name="Hongo Y."/>
            <person name="Kimura K."/>
            <person name="Takaki Y."/>
            <person name="Yoshida Y."/>
            <person name="Baba S."/>
            <person name="Kobayashi G."/>
            <person name="Nagasaki K."/>
            <person name="Hano T."/>
            <person name="Tomaru Y."/>
        </authorList>
    </citation>
    <scope>NUCLEOTIDE SEQUENCE [LARGE SCALE GENOMIC DNA]</scope>
    <source>
        <strain evidence="10 11">NIES-3715</strain>
    </source>
</reference>
<dbReference type="InterPro" id="IPR020472">
    <property type="entry name" value="WD40_PAC1"/>
</dbReference>
<keyword evidence="3" id="KW-0677">Repeat</keyword>
<dbReference type="PRINTS" id="PR00320">
    <property type="entry name" value="GPROTEINBRPT"/>
</dbReference>
<evidence type="ECO:0000256" key="5">
    <source>
        <dbReference type="ARBA" id="ARBA00022833"/>
    </source>
</evidence>
<feature type="compositionally biased region" description="Gly residues" evidence="8">
    <location>
        <begin position="63"/>
        <end position="79"/>
    </location>
</feature>
<organism evidence="10 11">
    <name type="scientific">Chaetoceros tenuissimus</name>
    <dbReference type="NCBI Taxonomy" id="426638"/>
    <lineage>
        <taxon>Eukaryota</taxon>
        <taxon>Sar</taxon>
        <taxon>Stramenopiles</taxon>
        <taxon>Ochrophyta</taxon>
        <taxon>Bacillariophyta</taxon>
        <taxon>Coscinodiscophyceae</taxon>
        <taxon>Chaetocerotophycidae</taxon>
        <taxon>Chaetocerotales</taxon>
        <taxon>Chaetocerotaceae</taxon>
        <taxon>Chaetoceros</taxon>
    </lineage>
</organism>
<evidence type="ECO:0000256" key="4">
    <source>
        <dbReference type="ARBA" id="ARBA00022771"/>
    </source>
</evidence>
<dbReference type="Proteomes" id="UP001054902">
    <property type="component" value="Unassembled WGS sequence"/>
</dbReference>
<protein>
    <recommendedName>
        <fullName evidence="9">C3H1-type domain-containing protein</fullName>
    </recommendedName>
</protein>
<dbReference type="PROSITE" id="PS50082">
    <property type="entry name" value="WD_REPEATS_2"/>
    <property type="match status" value="2"/>
</dbReference>
<dbReference type="Gene3D" id="4.10.1000.10">
    <property type="entry name" value="Zinc finger, CCCH-type"/>
    <property type="match status" value="1"/>
</dbReference>
<dbReference type="PROSITE" id="PS50103">
    <property type="entry name" value="ZF_C3H1"/>
    <property type="match status" value="1"/>
</dbReference>
<keyword evidence="4 7" id="KW-0863">Zinc-finger</keyword>
<comment type="caution">
    <text evidence="10">The sequence shown here is derived from an EMBL/GenBank/DDBJ whole genome shotgun (WGS) entry which is preliminary data.</text>
</comment>
<evidence type="ECO:0000313" key="10">
    <source>
        <dbReference type="EMBL" id="GFH48333.1"/>
    </source>
</evidence>
<feature type="repeat" description="WD" evidence="6">
    <location>
        <begin position="340"/>
        <end position="383"/>
    </location>
</feature>
<accession>A0AAD3H344</accession>
<keyword evidence="5 7" id="KW-0862">Zinc</keyword>
<evidence type="ECO:0000256" key="1">
    <source>
        <dbReference type="ARBA" id="ARBA00022574"/>
    </source>
</evidence>
<dbReference type="InterPro" id="IPR036322">
    <property type="entry name" value="WD40_repeat_dom_sf"/>
</dbReference>
<evidence type="ECO:0000256" key="8">
    <source>
        <dbReference type="SAM" id="MobiDB-lite"/>
    </source>
</evidence>
<evidence type="ECO:0000256" key="7">
    <source>
        <dbReference type="PROSITE-ProRule" id="PRU00723"/>
    </source>
</evidence>
<dbReference type="InterPro" id="IPR000571">
    <property type="entry name" value="Znf_CCCH"/>
</dbReference>
<dbReference type="InterPro" id="IPR019775">
    <property type="entry name" value="WD40_repeat_CS"/>
</dbReference>
<evidence type="ECO:0000256" key="3">
    <source>
        <dbReference type="ARBA" id="ARBA00022737"/>
    </source>
</evidence>